<evidence type="ECO:0000256" key="2">
    <source>
        <dbReference type="SAM" id="Phobius"/>
    </source>
</evidence>
<evidence type="ECO:0000256" key="3">
    <source>
        <dbReference type="SAM" id="SignalP"/>
    </source>
</evidence>
<feature type="transmembrane region" description="Helical" evidence="2">
    <location>
        <begin position="55"/>
        <end position="75"/>
    </location>
</feature>
<feature type="signal peptide" evidence="3">
    <location>
        <begin position="1"/>
        <end position="18"/>
    </location>
</feature>
<comment type="caution">
    <text evidence="4">The sequence shown here is derived from an EMBL/GenBank/DDBJ whole genome shotgun (WGS) entry which is preliminary data.</text>
</comment>
<accession>A0A812UT40</accession>
<sequence length="410" mass="44134">MGTALGFVLMWLVLKALPDCWRNPRPILLSGTLLQITAAATFATISFLTPRPWFLYILVLARLLLGLGGGCQVSLAWIQAARLTGQDRVLHNLRLFVAGCLGLGAGPLASSLATGIGELMSCGQNGMEYVLALVALIPWMQLCIYVPPIPAIDQMPGSTATPATSRAKAFVVCLCLAMLVFRNLSLAALEVGTAQLAQNKYGFESLAVGLLCAGIVFTSLPVQLLYERLRANKKFRISLHTMLWTGLVAGCLLIFQEFAVFYCASLVFFPMMALSSGLVMAKMQENAMPDGSILDRNTTTLLGLIMADFLGRGFGPVSARLSIASGGQKGFALMQVAYAALSLLLYWTSLVASREDASKDASAKDSGDSDAPVAETLPSRLSSEDNGDEDEEEEEEEDNSEEDKDHRDRC</sequence>
<evidence type="ECO:0000256" key="1">
    <source>
        <dbReference type="SAM" id="MobiDB-lite"/>
    </source>
</evidence>
<feature type="chain" id="PRO_5032932270" description="Major facilitator superfamily (MFS) profile domain-containing protein" evidence="3">
    <location>
        <begin position="19"/>
        <end position="410"/>
    </location>
</feature>
<feature type="transmembrane region" description="Helical" evidence="2">
    <location>
        <begin position="169"/>
        <end position="189"/>
    </location>
</feature>
<keyword evidence="2" id="KW-1133">Transmembrane helix</keyword>
<feature type="transmembrane region" description="Helical" evidence="2">
    <location>
        <begin position="28"/>
        <end position="48"/>
    </location>
</feature>
<keyword evidence="2" id="KW-0472">Membrane</keyword>
<name>A0A812UT40_SYMPI</name>
<feature type="compositionally biased region" description="Basic and acidic residues" evidence="1">
    <location>
        <begin position="357"/>
        <end position="367"/>
    </location>
</feature>
<dbReference type="Proteomes" id="UP000649617">
    <property type="component" value="Unassembled WGS sequence"/>
</dbReference>
<keyword evidence="5" id="KW-1185">Reference proteome</keyword>
<protein>
    <recommendedName>
        <fullName evidence="6">Major facilitator superfamily (MFS) profile domain-containing protein</fullName>
    </recommendedName>
</protein>
<evidence type="ECO:0000313" key="5">
    <source>
        <dbReference type="Proteomes" id="UP000649617"/>
    </source>
</evidence>
<keyword evidence="3" id="KW-0732">Signal</keyword>
<organism evidence="4 5">
    <name type="scientific">Symbiodinium pilosum</name>
    <name type="common">Dinoflagellate</name>
    <dbReference type="NCBI Taxonomy" id="2952"/>
    <lineage>
        <taxon>Eukaryota</taxon>
        <taxon>Sar</taxon>
        <taxon>Alveolata</taxon>
        <taxon>Dinophyceae</taxon>
        <taxon>Suessiales</taxon>
        <taxon>Symbiodiniaceae</taxon>
        <taxon>Symbiodinium</taxon>
    </lineage>
</organism>
<proteinExistence type="predicted"/>
<dbReference type="OrthoDB" id="447851at2759"/>
<dbReference type="Gene3D" id="1.20.1250.20">
    <property type="entry name" value="MFS general substrate transporter like domains"/>
    <property type="match status" value="1"/>
</dbReference>
<dbReference type="AlphaFoldDB" id="A0A812UT40"/>
<keyword evidence="2" id="KW-0812">Transmembrane</keyword>
<feature type="transmembrane region" description="Helical" evidence="2">
    <location>
        <begin position="129"/>
        <end position="149"/>
    </location>
</feature>
<reference evidence="4" key="1">
    <citation type="submission" date="2021-02" db="EMBL/GenBank/DDBJ databases">
        <authorList>
            <person name="Dougan E. K."/>
            <person name="Rhodes N."/>
            <person name="Thang M."/>
            <person name="Chan C."/>
        </authorList>
    </citation>
    <scope>NUCLEOTIDE SEQUENCE</scope>
</reference>
<feature type="transmembrane region" description="Helical" evidence="2">
    <location>
        <begin position="201"/>
        <end position="225"/>
    </location>
</feature>
<feature type="transmembrane region" description="Helical" evidence="2">
    <location>
        <begin position="331"/>
        <end position="349"/>
    </location>
</feature>
<feature type="transmembrane region" description="Helical" evidence="2">
    <location>
        <begin position="95"/>
        <end position="117"/>
    </location>
</feature>
<feature type="compositionally biased region" description="Acidic residues" evidence="1">
    <location>
        <begin position="385"/>
        <end position="402"/>
    </location>
</feature>
<evidence type="ECO:0000313" key="4">
    <source>
        <dbReference type="EMBL" id="CAE7597509.1"/>
    </source>
</evidence>
<dbReference type="EMBL" id="CAJNIZ010040002">
    <property type="protein sequence ID" value="CAE7597509.1"/>
    <property type="molecule type" value="Genomic_DNA"/>
</dbReference>
<dbReference type="SUPFAM" id="SSF103473">
    <property type="entry name" value="MFS general substrate transporter"/>
    <property type="match status" value="1"/>
</dbReference>
<evidence type="ECO:0008006" key="6">
    <source>
        <dbReference type="Google" id="ProtNLM"/>
    </source>
</evidence>
<feature type="region of interest" description="Disordered" evidence="1">
    <location>
        <begin position="357"/>
        <end position="410"/>
    </location>
</feature>
<dbReference type="InterPro" id="IPR036259">
    <property type="entry name" value="MFS_trans_sf"/>
</dbReference>
<gene>
    <name evidence="4" type="ORF">SPIL2461_LOCUS15878</name>
</gene>